<sequence length="315" mass="33921">MRAAMKDGARGASMTPRGIAAPVLGGWSAASEGVPANVRTISLQAVKIRMRSVGNIQKITKAMKMVAASRLKGAQTKCEKSRAMVNPFVRLLGDTPGAETEQTLVVPVSSDKGLCGGINTAVVKYSQVLNAMTPGVTYNVIGDKARAQLTRMMPQQINNVIVDTTKQPLTFATASAIADQVVARNAPKTHIVYNRFASAISFKPSVATLMSNEELEKAAEEGVNEFDSYEIEGPDRSEFLLDLSEFKAGVMMYNAMLENNTSELGSRMQSMENSSKNASEMLAKLTLLYNRTRQAAITTELIEIISGASSLESKE</sequence>
<dbReference type="GO" id="GO:0045259">
    <property type="term" value="C:proton-transporting ATP synthase complex"/>
    <property type="evidence" value="ECO:0007669"/>
    <property type="project" value="UniProtKB-KW"/>
</dbReference>
<dbReference type="KEGG" id="ota:OT_ostta01g03770"/>
<dbReference type="InterPro" id="IPR000131">
    <property type="entry name" value="ATP_synth_F1_gsu"/>
</dbReference>
<evidence type="ECO:0000256" key="8">
    <source>
        <dbReference type="ARBA" id="ARBA00023310"/>
    </source>
</evidence>
<dbReference type="PIRSF" id="PIRSF039089">
    <property type="entry name" value="ATP_synthase_gamma"/>
    <property type="match status" value="1"/>
</dbReference>
<evidence type="ECO:0000256" key="7">
    <source>
        <dbReference type="ARBA" id="ARBA00023196"/>
    </source>
</evidence>
<dbReference type="CDD" id="cd12151">
    <property type="entry name" value="F1-ATPase_gamma"/>
    <property type="match status" value="1"/>
</dbReference>
<dbReference type="InterPro" id="IPR023632">
    <property type="entry name" value="ATP_synth_F1_gsu_CS"/>
</dbReference>
<dbReference type="InterPro" id="IPR035968">
    <property type="entry name" value="ATP_synth_F1_ATPase_gsu"/>
</dbReference>
<evidence type="ECO:0000256" key="1">
    <source>
        <dbReference type="ARBA" id="ARBA00004170"/>
    </source>
</evidence>
<dbReference type="PRINTS" id="PR00126">
    <property type="entry name" value="ATPASEGAMMA"/>
</dbReference>
<keyword evidence="6" id="KW-0472">Membrane</keyword>
<name>A0A090LY52_OSTTA</name>
<dbReference type="NCBIfam" id="TIGR01146">
    <property type="entry name" value="ATPsyn_F1gamma"/>
    <property type="match status" value="1"/>
</dbReference>
<evidence type="ECO:0000256" key="5">
    <source>
        <dbReference type="ARBA" id="ARBA00023065"/>
    </source>
</evidence>
<evidence type="ECO:0000313" key="11">
    <source>
        <dbReference type="Proteomes" id="UP000009170"/>
    </source>
</evidence>
<keyword evidence="3 9" id="KW-0813">Transport</keyword>
<dbReference type="GO" id="GO:0046933">
    <property type="term" value="F:proton-transporting ATP synthase activity, rotational mechanism"/>
    <property type="evidence" value="ECO:0007669"/>
    <property type="project" value="InterPro"/>
</dbReference>
<protein>
    <recommendedName>
        <fullName evidence="9">ATP synthase subunit gamma</fullName>
    </recommendedName>
</protein>
<evidence type="ECO:0000256" key="4">
    <source>
        <dbReference type="ARBA" id="ARBA00022781"/>
    </source>
</evidence>
<evidence type="ECO:0000313" key="10">
    <source>
        <dbReference type="EMBL" id="CEF96726.1"/>
    </source>
</evidence>
<dbReference type="PROSITE" id="PS00153">
    <property type="entry name" value="ATPASE_GAMMA"/>
    <property type="match status" value="1"/>
</dbReference>
<organism evidence="10 11">
    <name type="scientific">Ostreococcus tauri</name>
    <name type="common">Marine green alga</name>
    <dbReference type="NCBI Taxonomy" id="70448"/>
    <lineage>
        <taxon>Eukaryota</taxon>
        <taxon>Viridiplantae</taxon>
        <taxon>Chlorophyta</taxon>
        <taxon>Mamiellophyceae</taxon>
        <taxon>Mamiellales</taxon>
        <taxon>Bathycoccaceae</taxon>
        <taxon>Ostreococcus</taxon>
    </lineage>
</organism>
<reference evidence="10 11" key="2">
    <citation type="journal article" date="2014" name="BMC Genomics">
        <title>An improved genome of the model marine alga Ostreococcus tauri unfolds by assessing Illumina de novo assemblies.</title>
        <authorList>
            <person name="Blanc-Mathieu R."/>
            <person name="Verhelst B."/>
            <person name="Derelle E."/>
            <person name="Rombauts S."/>
            <person name="Bouget F.Y."/>
            <person name="Carre I."/>
            <person name="Chateau A."/>
            <person name="Eyre-Walker A."/>
            <person name="Grimsley N."/>
            <person name="Moreau H."/>
            <person name="Piegu B."/>
            <person name="Rivals E."/>
            <person name="Schackwitz W."/>
            <person name="Van de Peer Y."/>
            <person name="Piganeau G."/>
        </authorList>
    </citation>
    <scope>NUCLEOTIDE SEQUENCE [LARGE SCALE GENOMIC DNA]</scope>
    <source>
        <strain evidence="11">OTTH 0595 / CCAP 157/2 / RCC745</strain>
    </source>
</reference>
<dbReference type="InParanoid" id="A0A090LY52"/>
<keyword evidence="4 9" id="KW-0375">Hydrogen ion transport</keyword>
<dbReference type="RefSeq" id="XP_022838263.1">
    <property type="nucleotide sequence ID" value="XM_022985378.1"/>
</dbReference>
<comment type="subcellular location">
    <subcellularLocation>
        <location evidence="1">Membrane</location>
        <topology evidence="1">Peripheral membrane protein</topology>
    </subcellularLocation>
</comment>
<dbReference type="OrthoDB" id="239812at2759"/>
<dbReference type="GO" id="GO:0005739">
    <property type="term" value="C:mitochondrion"/>
    <property type="evidence" value="ECO:0007669"/>
    <property type="project" value="UniProtKB-ARBA"/>
</dbReference>
<accession>A0A090LY52</accession>
<comment type="subunit">
    <text evidence="9">F-type ATPases have 2 components, CF(1) - the catalytic core - and CF(0) - the membrane proton channel. CF(1) and CF(0) have multiple subunits.</text>
</comment>
<dbReference type="STRING" id="70448.A0A090LY52"/>
<dbReference type="GeneID" id="34945523"/>
<dbReference type="Gene3D" id="1.10.287.80">
    <property type="entry name" value="ATP synthase, gamma subunit, helix hairpin domain"/>
    <property type="match status" value="1"/>
</dbReference>
<reference evidence="11" key="1">
    <citation type="journal article" date="2006" name="Proc. Natl. Acad. Sci. U.S.A.">
        <title>Genome analysis of the smallest free-living eukaryote Ostreococcus tauri unveils many unique features.</title>
        <authorList>
            <person name="Derelle E."/>
            <person name="Ferraz C."/>
            <person name="Rombauts S."/>
            <person name="Rouze P."/>
            <person name="Worden A.Z."/>
            <person name="Robbens S."/>
            <person name="Partensky F."/>
            <person name="Degroeve S."/>
            <person name="Echeynie S."/>
            <person name="Cooke R."/>
            <person name="Saeys Y."/>
            <person name="Wuyts J."/>
            <person name="Jabbari K."/>
            <person name="Bowler C."/>
            <person name="Panaud O."/>
            <person name="Piegu B."/>
            <person name="Ball S.G."/>
            <person name="Ral J.-P."/>
            <person name="Bouget F.-Y."/>
            <person name="Piganeau G."/>
            <person name="De Baets B."/>
            <person name="Picard A."/>
            <person name="Delseny M."/>
            <person name="Demaille J."/>
            <person name="Van de Peer Y."/>
            <person name="Moreau H."/>
        </authorList>
    </citation>
    <scope>NUCLEOTIDE SEQUENCE [LARGE SCALE GENOMIC DNA]</scope>
    <source>
        <strain evidence="11">OTTH 0595 / CCAP 157/2 / RCC745</strain>
    </source>
</reference>
<evidence type="ECO:0000256" key="2">
    <source>
        <dbReference type="ARBA" id="ARBA00007681"/>
    </source>
</evidence>
<keyword evidence="8 9" id="KW-0066">ATP synthesis</keyword>
<evidence type="ECO:0000256" key="6">
    <source>
        <dbReference type="ARBA" id="ARBA00023136"/>
    </source>
</evidence>
<gene>
    <name evidence="10" type="ORF">OT_ostta01g03770</name>
</gene>
<dbReference type="Gene3D" id="3.40.1380.10">
    <property type="match status" value="1"/>
</dbReference>
<dbReference type="PANTHER" id="PTHR11693:SF22">
    <property type="entry name" value="ATP SYNTHASE SUBUNIT GAMMA, MITOCHONDRIAL"/>
    <property type="match status" value="1"/>
</dbReference>
<keyword evidence="11" id="KW-1185">Reference proteome</keyword>
<evidence type="ECO:0000256" key="9">
    <source>
        <dbReference type="RuleBase" id="RU004001"/>
    </source>
</evidence>
<dbReference type="FunCoup" id="A0A090LY52">
    <property type="interactions" value="1574"/>
</dbReference>
<comment type="similarity">
    <text evidence="2 9">Belongs to the ATPase gamma chain family.</text>
</comment>
<dbReference type="Proteomes" id="UP000009170">
    <property type="component" value="Unassembled WGS sequence"/>
</dbReference>
<proteinExistence type="inferred from homology"/>
<dbReference type="Pfam" id="PF00231">
    <property type="entry name" value="ATP-synt"/>
    <property type="match status" value="1"/>
</dbReference>
<keyword evidence="7 9" id="KW-0139">CF(1)</keyword>
<dbReference type="SUPFAM" id="SSF52943">
    <property type="entry name" value="ATP synthase (F1-ATPase), gamma subunit"/>
    <property type="match status" value="1"/>
</dbReference>
<dbReference type="PANTHER" id="PTHR11693">
    <property type="entry name" value="ATP SYNTHASE GAMMA CHAIN"/>
    <property type="match status" value="1"/>
</dbReference>
<comment type="caution">
    <text evidence="10">The sequence shown here is derived from an EMBL/GenBank/DDBJ whole genome shotgun (WGS) entry which is preliminary data.</text>
</comment>
<dbReference type="EMBL" id="CAID01000001">
    <property type="protein sequence ID" value="CEF96726.1"/>
    <property type="molecule type" value="Genomic_DNA"/>
</dbReference>
<evidence type="ECO:0000256" key="3">
    <source>
        <dbReference type="ARBA" id="ARBA00022448"/>
    </source>
</evidence>
<dbReference type="AlphaFoldDB" id="A0A090LY52"/>
<keyword evidence="5 9" id="KW-0406">Ion transport</keyword>
<dbReference type="FunFam" id="1.10.287.80:FF:000001">
    <property type="entry name" value="ATP synthase gamma chain"/>
    <property type="match status" value="1"/>
</dbReference>